<reference evidence="1" key="1">
    <citation type="submission" date="2023-02" db="EMBL/GenBank/DDBJ databases">
        <title>Description of Herbaspirillum huttiense subsp. nephrolepsisexaltata and Herbaspirillum huttiense subsp. lycopersicon.</title>
        <authorList>
            <person name="Poudel M."/>
            <person name="Sharma A."/>
            <person name="Goss E."/>
            <person name="Tapia J.H."/>
            <person name="Harmon C.M."/>
            <person name="Jones J.B."/>
        </authorList>
    </citation>
    <scope>NUCLEOTIDE SEQUENCE</scope>
    <source>
        <strain evidence="1">NC40101</strain>
    </source>
</reference>
<gene>
    <name evidence="1" type="ORF">RJN63_11950</name>
</gene>
<evidence type="ECO:0000313" key="1">
    <source>
        <dbReference type="EMBL" id="MDT0337546.1"/>
    </source>
</evidence>
<sequence>MTGAEFKEAIRTAGYTQAAFAREMGVHRETIGKQCQATSVDRMWVYALAGLIAGEGASAVTSIVGKLDEVNS</sequence>
<dbReference type="EMBL" id="JAVRAA010000005">
    <property type="protein sequence ID" value="MDT0337546.1"/>
    <property type="molecule type" value="Genomic_DNA"/>
</dbReference>
<accession>A0AAE4K614</accession>
<comment type="caution">
    <text evidence="1">The sequence shown here is derived from an EMBL/GenBank/DDBJ whole genome shotgun (WGS) entry which is preliminary data.</text>
</comment>
<dbReference type="InterPro" id="IPR001387">
    <property type="entry name" value="Cro/C1-type_HTH"/>
</dbReference>
<proteinExistence type="predicted"/>
<dbReference type="CDD" id="cd00093">
    <property type="entry name" value="HTH_XRE"/>
    <property type="match status" value="1"/>
</dbReference>
<dbReference type="RefSeq" id="WP_310837640.1">
    <property type="nucleotide sequence ID" value="NZ_JAVLSM010000007.1"/>
</dbReference>
<protein>
    <submittedName>
        <fullName evidence="1">Helix-turn-helix transcriptional regulator</fullName>
    </submittedName>
</protein>
<dbReference type="AlphaFoldDB" id="A0AAE4K614"/>
<organism evidence="1">
    <name type="scientific">Herbaspirillum huttiense subsp. nephrolepidis</name>
    <dbReference type="NCBI Taxonomy" id="3075126"/>
    <lineage>
        <taxon>Bacteria</taxon>
        <taxon>Pseudomonadati</taxon>
        <taxon>Pseudomonadota</taxon>
        <taxon>Betaproteobacteria</taxon>
        <taxon>Burkholderiales</taxon>
        <taxon>Oxalobacteraceae</taxon>
        <taxon>Herbaspirillum</taxon>
    </lineage>
</organism>
<name>A0AAE4K614_9BURK</name>